<keyword evidence="1" id="KW-0732">Signal</keyword>
<sequence length="333" mass="34854">MKKYGKLMMMLILSIAIIAAGTGCAGEKPAANSGDEVVLNIGIIQYMDHVALDSAREGFVAALNDNGYVDGENITIDLQNAQGDQSNLSTISDRFVSNNADLVLAIATPATQAIAGKTTEIPILGTAVTDYVTARLVDSNEAPGGNVTGTSDMNPIKEQIDLLVQLVPDAKTVGVLYTSSEDNSILQAGIAKEAIEKLGLKYVEVTVTNSNDVQQAAQSIVSQCDAIYIPTDNVFASAMPVVHGVTSQSKTPVICGESGMVNTGGLATLGINYYDLGYQTGLMAVKILKGEAEPATMPVETATGFDFAINGTVAEEIGLQIPADLQQYVIKAE</sequence>
<evidence type="ECO:0000313" key="3">
    <source>
        <dbReference type="Proteomes" id="UP000675664"/>
    </source>
</evidence>
<proteinExistence type="predicted"/>
<gene>
    <name evidence="2" type="ORF">KCX82_16055</name>
</gene>
<reference evidence="2" key="1">
    <citation type="submission" date="2021-04" db="EMBL/GenBank/DDBJ databases">
        <title>Sinoanaerobacter chloroacetimidivorans sp. nov., an obligate anaerobic bacterium isolated from anaerobic sludge.</title>
        <authorList>
            <person name="Bao Y."/>
        </authorList>
    </citation>
    <scope>NUCLEOTIDE SEQUENCE</scope>
    <source>
        <strain evidence="2">BAD-6</strain>
    </source>
</reference>
<keyword evidence="3" id="KW-1185">Reference proteome</keyword>
<organism evidence="2 3">
    <name type="scientific">Sinanaerobacter chloroacetimidivorans</name>
    <dbReference type="NCBI Taxonomy" id="2818044"/>
    <lineage>
        <taxon>Bacteria</taxon>
        <taxon>Bacillati</taxon>
        <taxon>Bacillota</taxon>
        <taxon>Clostridia</taxon>
        <taxon>Peptostreptococcales</taxon>
        <taxon>Anaerovoracaceae</taxon>
        <taxon>Sinanaerobacter</taxon>
    </lineage>
</organism>
<dbReference type="PANTHER" id="PTHR35271:SF1">
    <property type="entry name" value="ABC TRANSPORTER, SUBSTRATE-BINDING LIPOPROTEIN"/>
    <property type="match status" value="1"/>
</dbReference>
<dbReference type="InterPro" id="IPR007487">
    <property type="entry name" value="ABC_transpt-TYRBP-like"/>
</dbReference>
<dbReference type="Pfam" id="PF04392">
    <property type="entry name" value="ABC_sub_bind"/>
    <property type="match status" value="1"/>
</dbReference>
<dbReference type="PANTHER" id="PTHR35271">
    <property type="entry name" value="ABC TRANSPORTER, SUBSTRATE-BINDING LIPOPROTEIN-RELATED"/>
    <property type="match status" value="1"/>
</dbReference>
<dbReference type="Proteomes" id="UP000675664">
    <property type="component" value="Unassembled WGS sequence"/>
</dbReference>
<evidence type="ECO:0000256" key="1">
    <source>
        <dbReference type="SAM" id="SignalP"/>
    </source>
</evidence>
<dbReference type="SUPFAM" id="SSF53822">
    <property type="entry name" value="Periplasmic binding protein-like I"/>
    <property type="match status" value="1"/>
</dbReference>
<protein>
    <submittedName>
        <fullName evidence="2">ABC transporter substrate-binding protein</fullName>
    </submittedName>
</protein>
<evidence type="ECO:0000313" key="2">
    <source>
        <dbReference type="EMBL" id="MBR0599401.1"/>
    </source>
</evidence>
<accession>A0A8J7W5G3</accession>
<dbReference type="EMBL" id="JAGSND010000012">
    <property type="protein sequence ID" value="MBR0599401.1"/>
    <property type="molecule type" value="Genomic_DNA"/>
</dbReference>
<feature type="signal peptide" evidence="1">
    <location>
        <begin position="1"/>
        <end position="25"/>
    </location>
</feature>
<dbReference type="AlphaFoldDB" id="A0A8J7W5G3"/>
<feature type="chain" id="PRO_5035145618" evidence="1">
    <location>
        <begin position="26"/>
        <end position="333"/>
    </location>
</feature>
<dbReference type="InterPro" id="IPR028082">
    <property type="entry name" value="Peripla_BP_I"/>
</dbReference>
<dbReference type="PROSITE" id="PS51257">
    <property type="entry name" value="PROKAR_LIPOPROTEIN"/>
    <property type="match status" value="1"/>
</dbReference>
<dbReference type="RefSeq" id="WP_227019532.1">
    <property type="nucleotide sequence ID" value="NZ_JAGSND010000012.1"/>
</dbReference>
<reference evidence="2" key="2">
    <citation type="submission" date="2021-04" db="EMBL/GenBank/DDBJ databases">
        <authorList>
            <person name="Liu J."/>
        </authorList>
    </citation>
    <scope>NUCLEOTIDE SEQUENCE</scope>
    <source>
        <strain evidence="2">BAD-6</strain>
    </source>
</reference>
<dbReference type="Gene3D" id="3.40.50.2300">
    <property type="match status" value="2"/>
</dbReference>
<name>A0A8J7W5G3_9FIRM</name>
<comment type="caution">
    <text evidence="2">The sequence shown here is derived from an EMBL/GenBank/DDBJ whole genome shotgun (WGS) entry which is preliminary data.</text>
</comment>
<dbReference type="CDD" id="cd06325">
    <property type="entry name" value="PBP1_ABC_unchar_transporter"/>
    <property type="match status" value="1"/>
</dbReference>